<dbReference type="InterPro" id="IPR014710">
    <property type="entry name" value="RmlC-like_jellyroll"/>
</dbReference>
<sequence length="127" mass="13589">MASRLFLLSLLAMTCCCAIASDPSLLQDFCVADKMSQVNVNGFTCKDAKDVVAEDFFFSGLHVAANSCEELNSGLSQVADLVAPKRRVVEAVASLAARGSMLGRGEAPRGSRPGRRPSRRLRPSRSV</sequence>
<feature type="signal peptide" evidence="2">
    <location>
        <begin position="1"/>
        <end position="20"/>
    </location>
</feature>
<feature type="chain" id="PRO_5035802085" evidence="2">
    <location>
        <begin position="21"/>
        <end position="127"/>
    </location>
</feature>
<keyword evidence="2" id="KW-0732">Signal</keyword>
<keyword evidence="4" id="KW-1185">Reference proteome</keyword>
<dbReference type="AlphaFoldDB" id="A0A8T0WN00"/>
<feature type="region of interest" description="Disordered" evidence="1">
    <location>
        <begin position="102"/>
        <end position="127"/>
    </location>
</feature>
<dbReference type="EMBL" id="CM029038">
    <property type="protein sequence ID" value="KAG2651001.1"/>
    <property type="molecule type" value="Genomic_DNA"/>
</dbReference>
<proteinExistence type="predicted"/>
<reference evidence="3" key="1">
    <citation type="submission" date="2020-05" db="EMBL/GenBank/DDBJ databases">
        <title>WGS assembly of Panicum virgatum.</title>
        <authorList>
            <person name="Lovell J.T."/>
            <person name="Jenkins J."/>
            <person name="Shu S."/>
            <person name="Juenger T.E."/>
            <person name="Schmutz J."/>
        </authorList>
    </citation>
    <scope>NUCLEOTIDE SEQUENCE</scope>
    <source>
        <strain evidence="3">AP13</strain>
    </source>
</reference>
<protein>
    <submittedName>
        <fullName evidence="3">Uncharacterized protein</fullName>
    </submittedName>
</protein>
<organism evidence="3 4">
    <name type="scientific">Panicum virgatum</name>
    <name type="common">Blackwell switchgrass</name>
    <dbReference type="NCBI Taxonomy" id="38727"/>
    <lineage>
        <taxon>Eukaryota</taxon>
        <taxon>Viridiplantae</taxon>
        <taxon>Streptophyta</taxon>
        <taxon>Embryophyta</taxon>
        <taxon>Tracheophyta</taxon>
        <taxon>Spermatophyta</taxon>
        <taxon>Magnoliopsida</taxon>
        <taxon>Liliopsida</taxon>
        <taxon>Poales</taxon>
        <taxon>Poaceae</taxon>
        <taxon>PACMAD clade</taxon>
        <taxon>Panicoideae</taxon>
        <taxon>Panicodae</taxon>
        <taxon>Paniceae</taxon>
        <taxon>Panicinae</taxon>
        <taxon>Panicum</taxon>
        <taxon>Panicum sect. Hiantes</taxon>
    </lineage>
</organism>
<evidence type="ECO:0000313" key="3">
    <source>
        <dbReference type="EMBL" id="KAG2651001.1"/>
    </source>
</evidence>
<dbReference type="Proteomes" id="UP000823388">
    <property type="component" value="Chromosome 1N"/>
</dbReference>
<dbReference type="Gene3D" id="2.60.120.10">
    <property type="entry name" value="Jelly Rolls"/>
    <property type="match status" value="1"/>
</dbReference>
<evidence type="ECO:0000313" key="4">
    <source>
        <dbReference type="Proteomes" id="UP000823388"/>
    </source>
</evidence>
<comment type="caution">
    <text evidence="3">The sequence shown here is derived from an EMBL/GenBank/DDBJ whole genome shotgun (WGS) entry which is preliminary data.</text>
</comment>
<evidence type="ECO:0000256" key="2">
    <source>
        <dbReference type="SAM" id="SignalP"/>
    </source>
</evidence>
<accession>A0A8T0WN00</accession>
<evidence type="ECO:0000256" key="1">
    <source>
        <dbReference type="SAM" id="MobiDB-lite"/>
    </source>
</evidence>
<dbReference type="PANTHER" id="PTHR31238">
    <property type="entry name" value="GERMIN-LIKE PROTEIN SUBFAMILY 3 MEMBER 3"/>
    <property type="match status" value="1"/>
</dbReference>
<feature type="compositionally biased region" description="Basic residues" evidence="1">
    <location>
        <begin position="112"/>
        <end position="127"/>
    </location>
</feature>
<name>A0A8T0WN00_PANVG</name>
<gene>
    <name evidence="3" type="ORF">PVAP13_1NG214200</name>
</gene>